<dbReference type="Proteomes" id="UP001469089">
    <property type="component" value="Unassembled WGS sequence"/>
</dbReference>
<name>A0ABV1LZU4_9BURK</name>
<keyword evidence="1" id="KW-0614">Plasmid</keyword>
<sequence>MMDDDERKAIEALGWQTINTYGYTHPTGWTIGNYCLNGTWESILWDGKLVHARLASPLAAARCHADLIRNATALD</sequence>
<dbReference type="RefSeq" id="WP_349545939.1">
    <property type="nucleotide sequence ID" value="NZ_JAOALG010000003.1"/>
</dbReference>
<accession>A0ABV1LZU4</accession>
<geneLocation type="plasmid" evidence="1">
    <name>pl1</name>
</geneLocation>
<organism evidence="1 2">
    <name type="scientific">Paraburkholderia acidicola</name>
    <dbReference type="NCBI Taxonomy" id="1912599"/>
    <lineage>
        <taxon>Bacteria</taxon>
        <taxon>Pseudomonadati</taxon>
        <taxon>Pseudomonadota</taxon>
        <taxon>Betaproteobacteria</taxon>
        <taxon>Burkholderiales</taxon>
        <taxon>Burkholderiaceae</taxon>
        <taxon>Paraburkholderia</taxon>
    </lineage>
</organism>
<keyword evidence="2" id="KW-1185">Reference proteome</keyword>
<comment type="caution">
    <text evidence="1">The sequence shown here is derived from an EMBL/GenBank/DDBJ whole genome shotgun (WGS) entry which is preliminary data.</text>
</comment>
<gene>
    <name evidence="1" type="ORF">N0A02_33305</name>
</gene>
<evidence type="ECO:0000313" key="1">
    <source>
        <dbReference type="EMBL" id="MEQ5844341.1"/>
    </source>
</evidence>
<evidence type="ECO:0000313" key="2">
    <source>
        <dbReference type="Proteomes" id="UP001469089"/>
    </source>
</evidence>
<proteinExistence type="predicted"/>
<protein>
    <submittedName>
        <fullName evidence="1">Uncharacterized protein</fullName>
    </submittedName>
</protein>
<dbReference type="EMBL" id="JAOALG010000003">
    <property type="protein sequence ID" value="MEQ5844341.1"/>
    <property type="molecule type" value="Genomic_DNA"/>
</dbReference>
<reference evidence="1 2" key="1">
    <citation type="journal article" date="2024" name="Chem. Sci.">
        <title>Discovery of a lagriamide polyketide by integrated genome mining, isotopic labeling, and untargeted metabolomics.</title>
        <authorList>
            <person name="Fergusson C.H."/>
            <person name="Saulog J."/>
            <person name="Paulo B.S."/>
            <person name="Wilson D.M."/>
            <person name="Liu D.Y."/>
            <person name="Morehouse N.J."/>
            <person name="Waterworth S."/>
            <person name="Barkei J."/>
            <person name="Gray C.A."/>
            <person name="Kwan J.C."/>
            <person name="Eustaquio A.S."/>
            <person name="Linington R.G."/>
        </authorList>
    </citation>
    <scope>NUCLEOTIDE SEQUENCE [LARGE SCALE GENOMIC DNA]</scope>
    <source>
        <strain evidence="1 2">RL17-338-BIF-B</strain>
    </source>
</reference>